<dbReference type="GO" id="GO:0005829">
    <property type="term" value="C:cytosol"/>
    <property type="evidence" value="ECO:0007669"/>
    <property type="project" value="TreeGrafter"/>
</dbReference>
<evidence type="ECO:0008006" key="4">
    <source>
        <dbReference type="Google" id="ProtNLM"/>
    </source>
</evidence>
<evidence type="ECO:0000313" key="2">
    <source>
        <dbReference type="EMBL" id="KAG6503514.1"/>
    </source>
</evidence>
<sequence>MEMEALARRSSLSISVASLSRPSSRYGVSARRDFPGARRRKPSLRLRVEAETALGSARIDRSEPVEVIGIGSRKDALIEFCLNSPSFSESRLRFWTIQTRGSLKLQRCRGTDMLQKKLEFPLSHPCPPAIILVASSGHDLDHVTALELLDAVKSAGGLAVAILLKPFMFEGQRRLKEVEYLERKLKACSHFYIVVEADTLLKREVETLAEAMETANSAVFFALWTISVMITESFAKYQSLTNLQMREVKSMEVVKILRRNGEAKSGFGAGYDIKSSIKQAIFHCPFLPGGIKDLNGLVIVTFSSASYLDQSDLHSAIVMFREISQCKSEIIVSQVQEPQLESNLVITTVLIVGNQKISSPKRGVLMSLALRLPFLSSLMGGGNFFESKEDMTVCASKSTSDASNPSENWEISNFESASSAVDYHNQCTQEIENTLSGEESRVLHKVKSSDCNINFLHKHSYETEHDANIQNEPPSSLSDDPGFHIAQLWAKERTSLHLNGKANETEILSLPIGIKTSILCSGYSMNVDLSVLEKFDNNNNAKESTSGQAIASGNVLTEAGMEAVLEIYNSALALIKGRNLNGSQNGGLLSARAASMLEAERESQKSWTPVLEIQYRGGSYKGRCQGGLPEGKGRLMFKDGCFYDGIWHNGKRCGLGSFYFSNGDVYQGSWRDDLMHGKGWFYFSSGDRWFANFWKGKANGEGRFYSKSGSIYFGNFKNGWRDGHSLYIDTDGSRWTEVWEEGTLVSRTQLDDAASG</sequence>
<dbReference type="OrthoDB" id="270720at2759"/>
<evidence type="ECO:0000313" key="3">
    <source>
        <dbReference type="Proteomes" id="UP000734854"/>
    </source>
</evidence>
<comment type="caution">
    <text evidence="2">The sequence shown here is derived from an EMBL/GenBank/DDBJ whole genome shotgun (WGS) entry which is preliminary data.</text>
</comment>
<dbReference type="PANTHER" id="PTHR43215:SF15">
    <property type="entry name" value="PROTEIN ACCUMULATION AND REPLICATION OF CHLOROPLASTS 3, CHLOROPLASTIC"/>
    <property type="match status" value="1"/>
</dbReference>
<keyword evidence="3" id="KW-1185">Reference proteome</keyword>
<dbReference type="AlphaFoldDB" id="A0A8J5L109"/>
<dbReference type="InterPro" id="IPR003409">
    <property type="entry name" value="MORN"/>
</dbReference>
<gene>
    <name evidence="2" type="ORF">ZIOFF_035829</name>
</gene>
<accession>A0A8J5L109</accession>
<dbReference type="Proteomes" id="UP000734854">
    <property type="component" value="Unassembled WGS sequence"/>
</dbReference>
<organism evidence="2 3">
    <name type="scientific">Zingiber officinale</name>
    <name type="common">Ginger</name>
    <name type="synonym">Amomum zingiber</name>
    <dbReference type="NCBI Taxonomy" id="94328"/>
    <lineage>
        <taxon>Eukaryota</taxon>
        <taxon>Viridiplantae</taxon>
        <taxon>Streptophyta</taxon>
        <taxon>Embryophyta</taxon>
        <taxon>Tracheophyta</taxon>
        <taxon>Spermatophyta</taxon>
        <taxon>Magnoliopsida</taxon>
        <taxon>Liliopsida</taxon>
        <taxon>Zingiberales</taxon>
        <taxon>Zingiberaceae</taxon>
        <taxon>Zingiber</taxon>
    </lineage>
</organism>
<reference evidence="2 3" key="1">
    <citation type="submission" date="2020-08" db="EMBL/GenBank/DDBJ databases">
        <title>Plant Genome Project.</title>
        <authorList>
            <person name="Zhang R.-G."/>
        </authorList>
    </citation>
    <scope>NUCLEOTIDE SEQUENCE [LARGE SCALE GENOMIC DNA]</scope>
    <source>
        <tissue evidence="2">Rhizome</tissue>
    </source>
</reference>
<dbReference type="PANTHER" id="PTHR43215">
    <property type="entry name" value="RADIAL SPOKE HEAD 1 HOMOLOG"/>
    <property type="match status" value="1"/>
</dbReference>
<protein>
    <recommendedName>
        <fullName evidence="4">Protein ACCUMULATION AND REPLICATION OF CHLOROPLASTS 3</fullName>
    </recommendedName>
</protein>
<name>A0A8J5L109_ZINOF</name>
<keyword evidence="1" id="KW-0677">Repeat</keyword>
<dbReference type="GO" id="GO:0010020">
    <property type="term" value="P:chloroplast fission"/>
    <property type="evidence" value="ECO:0007669"/>
    <property type="project" value="TreeGrafter"/>
</dbReference>
<dbReference type="SMART" id="SM00698">
    <property type="entry name" value="MORN"/>
    <property type="match status" value="4"/>
</dbReference>
<dbReference type="Pfam" id="PF02493">
    <property type="entry name" value="MORN"/>
    <property type="match status" value="5"/>
</dbReference>
<dbReference type="GO" id="GO:0009707">
    <property type="term" value="C:chloroplast outer membrane"/>
    <property type="evidence" value="ECO:0007669"/>
    <property type="project" value="TreeGrafter"/>
</dbReference>
<dbReference type="EMBL" id="JACMSC010000010">
    <property type="protein sequence ID" value="KAG6503514.1"/>
    <property type="molecule type" value="Genomic_DNA"/>
</dbReference>
<proteinExistence type="predicted"/>
<evidence type="ECO:0000256" key="1">
    <source>
        <dbReference type="ARBA" id="ARBA00022737"/>
    </source>
</evidence>